<dbReference type="SMART" id="SM00014">
    <property type="entry name" value="acidPPc"/>
    <property type="match status" value="1"/>
</dbReference>
<dbReference type="AlphaFoldDB" id="A0A077ZUB5"/>
<gene>
    <name evidence="10" type="primary">Contig4211.g4509</name>
    <name evidence="10" type="ORF">STYLEM_1015</name>
</gene>
<keyword evidence="4" id="KW-0256">Endoplasmic reticulum</keyword>
<keyword evidence="3" id="KW-0378">Hydrolase</keyword>
<dbReference type="GO" id="GO:0042392">
    <property type="term" value="F:sphingosine-1-phosphate phosphatase activity"/>
    <property type="evidence" value="ECO:0007669"/>
    <property type="project" value="TreeGrafter"/>
</dbReference>
<reference evidence="10 11" key="1">
    <citation type="submission" date="2014-06" db="EMBL/GenBank/DDBJ databases">
        <authorList>
            <person name="Swart Estienne"/>
        </authorList>
    </citation>
    <scope>NUCLEOTIDE SEQUENCE [LARGE SCALE GENOMIC DNA]</scope>
    <source>
        <strain evidence="10 11">130c</strain>
    </source>
</reference>
<evidence type="ECO:0000256" key="8">
    <source>
        <dbReference type="SAM" id="Phobius"/>
    </source>
</evidence>
<comment type="similarity">
    <text evidence="7">Belongs to the type 2 lipid phosphate phosphatase family.</text>
</comment>
<evidence type="ECO:0000256" key="4">
    <source>
        <dbReference type="ARBA" id="ARBA00022824"/>
    </source>
</evidence>
<evidence type="ECO:0000256" key="7">
    <source>
        <dbReference type="ARBA" id="ARBA00038324"/>
    </source>
</evidence>
<feature type="transmembrane region" description="Helical" evidence="8">
    <location>
        <begin position="41"/>
        <end position="59"/>
    </location>
</feature>
<feature type="transmembrane region" description="Helical" evidence="8">
    <location>
        <begin position="214"/>
        <end position="235"/>
    </location>
</feature>
<organism evidence="10 11">
    <name type="scientific">Stylonychia lemnae</name>
    <name type="common">Ciliate</name>
    <dbReference type="NCBI Taxonomy" id="5949"/>
    <lineage>
        <taxon>Eukaryota</taxon>
        <taxon>Sar</taxon>
        <taxon>Alveolata</taxon>
        <taxon>Ciliophora</taxon>
        <taxon>Intramacronucleata</taxon>
        <taxon>Spirotrichea</taxon>
        <taxon>Stichotrichia</taxon>
        <taxon>Sporadotrichida</taxon>
        <taxon>Oxytrichidae</taxon>
        <taxon>Stylonychinae</taxon>
        <taxon>Stylonychia</taxon>
    </lineage>
</organism>
<dbReference type="InterPro" id="IPR000326">
    <property type="entry name" value="PAP2/HPO"/>
</dbReference>
<dbReference type="EMBL" id="CCKQ01000972">
    <property type="protein sequence ID" value="CDW72061.1"/>
    <property type="molecule type" value="Genomic_DNA"/>
</dbReference>
<comment type="subcellular location">
    <subcellularLocation>
        <location evidence="1">Endoplasmic reticulum membrane</location>
        <topology evidence="1">Multi-pass membrane protein</topology>
    </subcellularLocation>
</comment>
<evidence type="ECO:0000256" key="6">
    <source>
        <dbReference type="ARBA" id="ARBA00023136"/>
    </source>
</evidence>
<proteinExistence type="inferred from homology"/>
<feature type="transmembrane region" description="Helical" evidence="8">
    <location>
        <begin position="375"/>
        <end position="396"/>
    </location>
</feature>
<dbReference type="Proteomes" id="UP000039865">
    <property type="component" value="Unassembled WGS sequence"/>
</dbReference>
<name>A0A077ZUB5_STYLE</name>
<evidence type="ECO:0000259" key="9">
    <source>
        <dbReference type="SMART" id="SM00014"/>
    </source>
</evidence>
<keyword evidence="2 8" id="KW-0812">Transmembrane</keyword>
<feature type="transmembrane region" description="Helical" evidence="8">
    <location>
        <begin position="349"/>
        <end position="369"/>
    </location>
</feature>
<dbReference type="Gene3D" id="1.20.144.10">
    <property type="entry name" value="Phosphatidic acid phosphatase type 2/haloperoxidase"/>
    <property type="match status" value="1"/>
</dbReference>
<accession>A0A077ZUB5</accession>
<evidence type="ECO:0000256" key="1">
    <source>
        <dbReference type="ARBA" id="ARBA00004477"/>
    </source>
</evidence>
<dbReference type="GO" id="GO:0005789">
    <property type="term" value="C:endoplasmic reticulum membrane"/>
    <property type="evidence" value="ECO:0007669"/>
    <property type="project" value="UniProtKB-SubCell"/>
</dbReference>
<feature type="transmembrane region" description="Helical" evidence="8">
    <location>
        <begin position="255"/>
        <end position="277"/>
    </location>
</feature>
<evidence type="ECO:0000256" key="3">
    <source>
        <dbReference type="ARBA" id="ARBA00022801"/>
    </source>
</evidence>
<keyword evidence="5 8" id="KW-1133">Transmembrane helix</keyword>
<dbReference type="OrthoDB" id="296323at2759"/>
<dbReference type="Pfam" id="PF01569">
    <property type="entry name" value="PAP2"/>
    <property type="match status" value="1"/>
</dbReference>
<dbReference type="InParanoid" id="A0A077ZUB5"/>
<feature type="domain" description="Phosphatidic acid phosphatase type 2/haloperoxidase" evidence="9">
    <location>
        <begin position="116"/>
        <end position="232"/>
    </location>
</feature>
<evidence type="ECO:0000256" key="5">
    <source>
        <dbReference type="ARBA" id="ARBA00022989"/>
    </source>
</evidence>
<evidence type="ECO:0000313" key="10">
    <source>
        <dbReference type="EMBL" id="CDW72061.1"/>
    </source>
</evidence>
<dbReference type="InterPro" id="IPR036938">
    <property type="entry name" value="PAP2/HPO_sf"/>
</dbReference>
<evidence type="ECO:0000256" key="2">
    <source>
        <dbReference type="ARBA" id="ARBA00022692"/>
    </source>
</evidence>
<keyword evidence="11" id="KW-1185">Reference proteome</keyword>
<dbReference type="CDD" id="cd01610">
    <property type="entry name" value="PAP2_like"/>
    <property type="match status" value="1"/>
</dbReference>
<dbReference type="PANTHER" id="PTHR14969">
    <property type="entry name" value="SPHINGOSINE-1-PHOSPHATE PHOSPHOHYDROLASE"/>
    <property type="match status" value="1"/>
</dbReference>
<keyword evidence="6 8" id="KW-0472">Membrane</keyword>
<dbReference type="SUPFAM" id="SSF48317">
    <property type="entry name" value="Acid phosphatase/Vanadium-dependent haloperoxidase"/>
    <property type="match status" value="1"/>
</dbReference>
<sequence length="447" mass="52121">MTSFIENSCEGQIQRNRVTHRGGNHSQNAKNESYVNRVTKARFLLIYMIMYLVFENLILRDLLFNVSITHAKYMRENFPSPTFDFICQAFSELGDKYGIGVVVLINYQVLDLPRSFTVSLVIAVSQGLICMLKSFNNEPRPFFVHDLQPYKCRLEHGDPSGHAFIVTALYATLVDMSLKEYQILRKHSKTIWSIYTFLILFIGFGRIYNGVHTYNQVLTGYVWGFLIYYIACYLLQPEIYQFIYSIKHKSLPQLIWNQLTQSYIVFYSIAVSLYFYGSTNHPTPQIWLDNIMKNCENVDLHVDPELQNFEKFNISILIIGTYIGICLEQHFSETNRYIQFHRTSFKITIIRILVTLPGGFLFTNIFYLISKNNPYWVILIFRTLTPMITGNAYVYFISKYLAVKLELANLDTSMRLDEYFKLDGNTDSGNPAQGNRSRKFLKNQKSL</sequence>
<dbReference type="PANTHER" id="PTHR14969:SF28">
    <property type="entry name" value="DIHYDROSPHINGOSINE 1-PHOSPHATE PHOSPHATASE LCB3-RELATED"/>
    <property type="match status" value="1"/>
</dbReference>
<protein>
    <submittedName>
        <fullName evidence="10">Pap2 superfamily protein</fullName>
    </submittedName>
</protein>
<evidence type="ECO:0000313" key="11">
    <source>
        <dbReference type="Proteomes" id="UP000039865"/>
    </source>
</evidence>
<feature type="transmembrane region" description="Helical" evidence="8">
    <location>
        <begin position="190"/>
        <end position="208"/>
    </location>
</feature>